<organism evidence="1 2">
    <name type="scientific">[Ruminococcus] torques</name>
    <dbReference type="NCBI Taxonomy" id="33039"/>
    <lineage>
        <taxon>Bacteria</taxon>
        <taxon>Bacillati</taxon>
        <taxon>Bacillota</taxon>
        <taxon>Clostridia</taxon>
        <taxon>Lachnospirales</taxon>
        <taxon>Lachnospiraceae</taxon>
        <taxon>Mediterraneibacter</taxon>
    </lineage>
</organism>
<evidence type="ECO:0000313" key="2">
    <source>
        <dbReference type="Proteomes" id="UP000363661"/>
    </source>
</evidence>
<keyword evidence="2" id="KW-1185">Reference proteome</keyword>
<dbReference type="AlphaFoldDB" id="A0A564U5Y6"/>
<dbReference type="Proteomes" id="UP000363661">
    <property type="component" value="Unassembled WGS sequence"/>
</dbReference>
<gene>
    <name evidence="1" type="ORF">RTSSTS7063_02037</name>
</gene>
<reference evidence="1 2" key="1">
    <citation type="submission" date="2019-07" db="EMBL/GenBank/DDBJ databases">
        <authorList>
            <person name="Hibberd C M."/>
            <person name="Gehrig L. J."/>
            <person name="Chang H.-W."/>
            <person name="Venkatesh S."/>
        </authorList>
    </citation>
    <scope>NUCLEOTIDE SEQUENCE [LARGE SCALE GENOMIC DNA]</scope>
    <source>
        <strain evidence="1">Ruminococcus_torques_SSTS_Bg7063</strain>
    </source>
</reference>
<sequence>MQKKLNKQFPEDKGERMCYMKKHVSDYLNKGVKGHFNYEFVDVIVNDDNLLFIDPMLIETSNDQWCKEAKMSIQSFFDAFFVAYSEKNDLKKVELLSHAGEQNGTRLGYGRGDNGKGNTVKGLIDIFTPLENLMQEISTMRKAEDLPLLIPDFAEDGLSDLLTNILHAQLNAFTLQQMEKYGVKSNGNARFWSWDKEQTCWIQIEKPSFYVDGQELLLVPKQIVRKNYLFSTSQYFNRIILERMREEGGYMDGDKPIPKKEVVKAKRFSGEHWQYDESVSYTKKNNDALDEYHKKLPMFYFENGNSMQDEELDELIYGFPVSQTA</sequence>
<evidence type="ECO:0000313" key="1">
    <source>
        <dbReference type="EMBL" id="VUX14822.1"/>
    </source>
</evidence>
<dbReference type="EMBL" id="CABHNA010000067">
    <property type="protein sequence ID" value="VUX14822.1"/>
    <property type="molecule type" value="Genomic_DNA"/>
</dbReference>
<accession>A0A564U5Y6</accession>
<dbReference type="RefSeq" id="WP_207705823.1">
    <property type="nucleotide sequence ID" value="NZ_CABHNA010000067.1"/>
</dbReference>
<name>A0A564U5Y6_9FIRM</name>
<protein>
    <submittedName>
        <fullName evidence="1">Uncharacterized protein</fullName>
    </submittedName>
</protein>
<proteinExistence type="predicted"/>